<evidence type="ECO:0000313" key="3">
    <source>
        <dbReference type="Proteomes" id="UP001293593"/>
    </source>
</evidence>
<dbReference type="EMBL" id="JAWXYG010000010">
    <property type="protein sequence ID" value="KAK4261736.1"/>
    <property type="molecule type" value="Genomic_DNA"/>
</dbReference>
<dbReference type="Pfam" id="PF00407">
    <property type="entry name" value="Bet_v_1"/>
    <property type="match status" value="1"/>
</dbReference>
<dbReference type="SUPFAM" id="SSF55961">
    <property type="entry name" value="Bet v1-like"/>
    <property type="match status" value="1"/>
</dbReference>
<reference evidence="2" key="1">
    <citation type="submission" date="2023-10" db="EMBL/GenBank/DDBJ databases">
        <title>Chromosome-level genome of the transformable northern wattle, Acacia crassicarpa.</title>
        <authorList>
            <person name="Massaro I."/>
            <person name="Sinha N.R."/>
            <person name="Poethig S."/>
            <person name="Leichty A.R."/>
        </authorList>
    </citation>
    <scope>NUCLEOTIDE SEQUENCE</scope>
    <source>
        <strain evidence="2">Acra3RX</strain>
        <tissue evidence="2">Leaf</tissue>
    </source>
</reference>
<keyword evidence="3" id="KW-1185">Reference proteome</keyword>
<dbReference type="Gene3D" id="3.30.530.20">
    <property type="match status" value="1"/>
</dbReference>
<dbReference type="InterPro" id="IPR023393">
    <property type="entry name" value="START-like_dom_sf"/>
</dbReference>
<dbReference type="AlphaFoldDB" id="A0AAE1J365"/>
<dbReference type="InterPro" id="IPR000916">
    <property type="entry name" value="Bet_v_I/MLP"/>
</dbReference>
<evidence type="ECO:0000259" key="1">
    <source>
        <dbReference type="SMART" id="SM01037"/>
    </source>
</evidence>
<accession>A0AAE1J365</accession>
<proteinExistence type="predicted"/>
<feature type="domain" description="Bet v I/Major latex protein" evidence="1">
    <location>
        <begin position="2"/>
        <end position="153"/>
    </location>
</feature>
<dbReference type="InterPro" id="IPR051761">
    <property type="entry name" value="MLP-like_ligand-binding"/>
</dbReference>
<evidence type="ECO:0000313" key="2">
    <source>
        <dbReference type="EMBL" id="KAK4261736.1"/>
    </source>
</evidence>
<dbReference type="SMART" id="SM01037">
    <property type="entry name" value="Bet_v_1"/>
    <property type="match status" value="1"/>
</dbReference>
<comment type="caution">
    <text evidence="2">The sequence shown here is derived from an EMBL/GenBank/DDBJ whole genome shotgun (WGS) entry which is preliminary data.</text>
</comment>
<dbReference type="Proteomes" id="UP001293593">
    <property type="component" value="Unassembled WGS sequence"/>
</dbReference>
<gene>
    <name evidence="2" type="ORF">QN277_004693</name>
</gene>
<name>A0AAE1J365_9FABA</name>
<protein>
    <recommendedName>
        <fullName evidence="1">Bet v I/Major latex protein domain-containing protein</fullName>
    </recommendedName>
</protein>
<dbReference type="PANTHER" id="PTHR31907">
    <property type="entry name" value="MLP-LIKE PROTEIN 423"/>
    <property type="match status" value="1"/>
</dbReference>
<sequence length="154" mass="16817">MSVVSSLEADLELKTSAVKVLEIFSTKIYELLTISPEIIQSIEIVSGEWGSVGFVFLAHYTLLDGTAQVAKLELASLNPIDLSLTFKVMDGDLLDVYNSFTVFLKLTPKVLSGSVVNWKFEYEKPSSGTSDPNSLMDAAIQVSKDIDAYSSNLI</sequence>
<organism evidence="2 3">
    <name type="scientific">Acacia crassicarpa</name>
    <name type="common">northern wattle</name>
    <dbReference type="NCBI Taxonomy" id="499986"/>
    <lineage>
        <taxon>Eukaryota</taxon>
        <taxon>Viridiplantae</taxon>
        <taxon>Streptophyta</taxon>
        <taxon>Embryophyta</taxon>
        <taxon>Tracheophyta</taxon>
        <taxon>Spermatophyta</taxon>
        <taxon>Magnoliopsida</taxon>
        <taxon>eudicotyledons</taxon>
        <taxon>Gunneridae</taxon>
        <taxon>Pentapetalae</taxon>
        <taxon>rosids</taxon>
        <taxon>fabids</taxon>
        <taxon>Fabales</taxon>
        <taxon>Fabaceae</taxon>
        <taxon>Caesalpinioideae</taxon>
        <taxon>mimosoid clade</taxon>
        <taxon>Acacieae</taxon>
        <taxon>Acacia</taxon>
    </lineage>
</organism>
<dbReference type="GO" id="GO:0006952">
    <property type="term" value="P:defense response"/>
    <property type="evidence" value="ECO:0007669"/>
    <property type="project" value="InterPro"/>
</dbReference>